<organism evidence="2 3">
    <name type="scientific">Galendromus occidentalis</name>
    <name type="common">western predatory mite</name>
    <dbReference type="NCBI Taxonomy" id="34638"/>
    <lineage>
        <taxon>Eukaryota</taxon>
        <taxon>Metazoa</taxon>
        <taxon>Ecdysozoa</taxon>
        <taxon>Arthropoda</taxon>
        <taxon>Chelicerata</taxon>
        <taxon>Arachnida</taxon>
        <taxon>Acari</taxon>
        <taxon>Parasitiformes</taxon>
        <taxon>Mesostigmata</taxon>
        <taxon>Gamasina</taxon>
        <taxon>Phytoseioidea</taxon>
        <taxon>Phytoseiidae</taxon>
        <taxon>Typhlodrominae</taxon>
        <taxon>Galendromus</taxon>
    </lineage>
</organism>
<evidence type="ECO:0000313" key="2">
    <source>
        <dbReference type="Proteomes" id="UP000694867"/>
    </source>
</evidence>
<dbReference type="KEGG" id="goe:100903770"/>
<keyword evidence="1" id="KW-0732">Signal</keyword>
<feature type="signal peptide" evidence="1">
    <location>
        <begin position="1"/>
        <end position="21"/>
    </location>
</feature>
<dbReference type="PANTHER" id="PTHR33964">
    <property type="entry name" value="RE45066P-RELATED"/>
    <property type="match status" value="1"/>
</dbReference>
<dbReference type="AlphaFoldDB" id="A0AAJ6VU74"/>
<evidence type="ECO:0000313" key="3">
    <source>
        <dbReference type="RefSeq" id="XP_003737317.1"/>
    </source>
</evidence>
<dbReference type="RefSeq" id="XP_003737317.1">
    <property type="nucleotide sequence ID" value="XM_003737269.2"/>
</dbReference>
<evidence type="ECO:0000256" key="1">
    <source>
        <dbReference type="SAM" id="SignalP"/>
    </source>
</evidence>
<dbReference type="GeneID" id="100903770"/>
<proteinExistence type="predicted"/>
<protein>
    <submittedName>
        <fullName evidence="3">Uncharacterized protein LOC100903770</fullName>
    </submittedName>
</protein>
<reference evidence="3" key="1">
    <citation type="submission" date="2025-08" db="UniProtKB">
        <authorList>
            <consortium name="RefSeq"/>
        </authorList>
    </citation>
    <scope>IDENTIFICATION</scope>
</reference>
<accession>A0AAJ6VU74</accession>
<name>A0AAJ6VU74_9ACAR</name>
<dbReference type="PANTHER" id="PTHR33964:SF1">
    <property type="entry name" value="RE45066P"/>
    <property type="match status" value="1"/>
</dbReference>
<sequence>MMKVAASIAIIVVGLAPYVVSDKCHLRELDLCAASAAGVSKVPATDADIDKYCSVGQEAKECVNQYTSQCATPIQKEIIAWATKDPLRSSEEFCKKGSKVRGDYLKHAPCLAKAQPEGKKCVDDIHAGLEKLEKAKFSDRIPTACCLYQRYQKCSTEVVESQCGKESIEFGLGLLQRNSGTTLSVLCQGFENNPRCDSLLPPPGTKASGNSKSIVSKLFSAYVNS</sequence>
<feature type="chain" id="PRO_5042485080" evidence="1">
    <location>
        <begin position="22"/>
        <end position="225"/>
    </location>
</feature>
<gene>
    <name evidence="3" type="primary">LOC100903770</name>
</gene>
<dbReference type="Proteomes" id="UP000694867">
    <property type="component" value="Unplaced"/>
</dbReference>
<keyword evidence="2" id="KW-1185">Reference proteome</keyword>